<evidence type="ECO:0000256" key="4">
    <source>
        <dbReference type="ARBA" id="ARBA00023139"/>
    </source>
</evidence>
<feature type="transmembrane region" description="Helical" evidence="10">
    <location>
        <begin position="221"/>
        <end position="240"/>
    </location>
</feature>
<evidence type="ECO:0000313" key="14">
    <source>
        <dbReference type="VGNC" id="VGNC:73002"/>
    </source>
</evidence>
<dbReference type="Bgee" id="ENSMMUG00000016120">
    <property type="expression patterns" value="Expressed in Ammon's horn and 23 other cell types or tissues"/>
</dbReference>
<dbReference type="PANTHER" id="PTHR13254:SF1">
    <property type="entry name" value="GOLGIN SUBFAMILY A MEMBER 7"/>
    <property type="match status" value="1"/>
</dbReference>
<evidence type="ECO:0000256" key="8">
    <source>
        <dbReference type="ARBA" id="ARBA00040740"/>
    </source>
</evidence>
<dbReference type="PANTHER" id="PTHR13254">
    <property type="entry name" value="GOLGI AUTOANTIGEN, GOLGIN SUBFAMILY A, 7"/>
    <property type="match status" value="1"/>
</dbReference>
<evidence type="ECO:0000259" key="11">
    <source>
        <dbReference type="Pfam" id="PF10256"/>
    </source>
</evidence>
<evidence type="ECO:0000313" key="13">
    <source>
        <dbReference type="Proteomes" id="UP000006718"/>
    </source>
</evidence>
<organism evidence="12 13">
    <name type="scientific">Macaca mulatta</name>
    <name type="common">Rhesus macaque</name>
    <dbReference type="NCBI Taxonomy" id="9544"/>
    <lineage>
        <taxon>Eukaryota</taxon>
        <taxon>Metazoa</taxon>
        <taxon>Chordata</taxon>
        <taxon>Craniata</taxon>
        <taxon>Vertebrata</taxon>
        <taxon>Euteleostomi</taxon>
        <taxon>Mammalia</taxon>
        <taxon>Eutheria</taxon>
        <taxon>Euarchontoglires</taxon>
        <taxon>Primates</taxon>
        <taxon>Haplorrhini</taxon>
        <taxon>Catarrhini</taxon>
        <taxon>Cercopithecidae</taxon>
        <taxon>Cercopithecinae</taxon>
        <taxon>Macaca</taxon>
    </lineage>
</organism>
<reference evidence="12" key="4">
    <citation type="submission" date="2025-09" db="UniProtKB">
        <authorList>
            <consortium name="Ensembl"/>
        </authorList>
    </citation>
    <scope>IDENTIFICATION</scope>
    <source>
        <strain evidence="12">17573</strain>
    </source>
</reference>
<dbReference type="Proteomes" id="UP000006718">
    <property type="component" value="Chromosome 8"/>
</dbReference>
<dbReference type="STRING" id="9544.ENSMMUP00000068046"/>
<reference evidence="12" key="3">
    <citation type="submission" date="2025-08" db="UniProtKB">
        <authorList>
            <consortium name="Ensembl"/>
        </authorList>
    </citation>
    <scope>IDENTIFICATION</scope>
    <source>
        <strain evidence="12">17573</strain>
    </source>
</reference>
<evidence type="ECO:0000256" key="3">
    <source>
        <dbReference type="ARBA" id="ARBA00023136"/>
    </source>
</evidence>
<name>A0A5F7ZSB8_MACMU</name>
<dbReference type="VEuPathDB" id="HostDB:ENSMMUG00000016120"/>
<feature type="domain" description="Golgin subfamily A member 7/ERF4" evidence="11">
    <location>
        <begin position="121"/>
        <end position="198"/>
    </location>
</feature>
<reference evidence="12" key="2">
    <citation type="submission" date="2019-01" db="EMBL/GenBank/DDBJ databases">
        <authorList>
            <person name="Graves T."/>
            <person name="Eichler E.E."/>
            <person name="Wilson R.K."/>
        </authorList>
    </citation>
    <scope>NUCLEOTIDE SEQUENCE [LARGE SCALE GENOMIC DNA]</scope>
    <source>
        <strain evidence="12">17573</strain>
    </source>
</reference>
<dbReference type="Pfam" id="PF10256">
    <property type="entry name" value="Erf4"/>
    <property type="match status" value="1"/>
</dbReference>
<evidence type="ECO:0000256" key="9">
    <source>
        <dbReference type="SAM" id="MobiDB-lite"/>
    </source>
</evidence>
<feature type="transmembrane region" description="Helical" evidence="10">
    <location>
        <begin position="280"/>
        <end position="296"/>
    </location>
</feature>
<keyword evidence="5" id="KW-0449">Lipoprotein</keyword>
<evidence type="ECO:0000256" key="6">
    <source>
        <dbReference type="ARBA" id="ARBA00037666"/>
    </source>
</evidence>
<dbReference type="InParanoid" id="A0A5F7ZSB8"/>
<keyword evidence="10" id="KW-1133">Transmembrane helix</keyword>
<keyword evidence="10" id="KW-0812">Transmembrane</keyword>
<feature type="compositionally biased region" description="Polar residues" evidence="9">
    <location>
        <begin position="17"/>
        <end position="37"/>
    </location>
</feature>
<comment type="subcellular location">
    <subcellularLocation>
        <location evidence="7">Golgi apparatus membrane</location>
        <topology evidence="7">Lipid-anchor</topology>
    </subcellularLocation>
</comment>
<keyword evidence="2" id="KW-0333">Golgi apparatus</keyword>
<dbReference type="AlphaFoldDB" id="A0A5F7ZSB8"/>
<feature type="region of interest" description="Disordered" evidence="9">
    <location>
        <begin position="1"/>
        <end position="77"/>
    </location>
</feature>
<keyword evidence="13" id="KW-1185">Reference proteome</keyword>
<keyword evidence="4" id="KW-0564">Palmitate</keyword>
<sequence>MSWVAQPTRKLQRPIKNENNPSQSAIGNQLPQVTQPGNFVPHTPARSRLPQPHSSPRLSPSGNNLRGRKAGSALAPPTAFPFLGPAPQRAASAGWLYGQRRGAGCPVLAMRPQQAPVSGKVFIQRDYSSGTRCQFQTKFPAELENRIDRQQFEETVRTLNNLYAEAEKLGGQSYLEGCLACLTAYTIFLCMETHYEKVTLLLFSQKSLKIMKKASLLHMDAYTVIVAVKYLGAFIIQIVFRCTEAHSPESFKTGYSWYVHLQLTCQCSDWPTLKKNVENLYVLFLLSFLGMFLLYFPKCHSLLPPEFLPSLPSWLLAPELLISQLKMTRSQTSHLPILSVAPLSFQYHLWA</sequence>
<dbReference type="InterPro" id="IPR051371">
    <property type="entry name" value="Ras_palmitoyltransferase"/>
</dbReference>
<evidence type="ECO:0000256" key="10">
    <source>
        <dbReference type="SAM" id="Phobius"/>
    </source>
</evidence>
<proteinExistence type="inferred from homology"/>
<comment type="similarity">
    <text evidence="1">Belongs to the ERF4 family.</text>
</comment>
<evidence type="ECO:0000256" key="7">
    <source>
        <dbReference type="ARBA" id="ARBA00037794"/>
    </source>
</evidence>
<protein>
    <recommendedName>
        <fullName evidence="8">Golgin subfamily A member 7</fullName>
    </recommendedName>
</protein>
<gene>
    <name evidence="12 14" type="primary">GOLGA7</name>
</gene>
<dbReference type="VGNC" id="VGNC:73002">
    <property type="gene designation" value="GOLGA7"/>
</dbReference>
<dbReference type="GeneTree" id="ENSGT00390000000134"/>
<evidence type="ECO:0000313" key="12">
    <source>
        <dbReference type="Ensembl" id="ENSMMUP00000068046.1"/>
    </source>
</evidence>
<keyword evidence="3 10" id="KW-0472">Membrane</keyword>
<dbReference type="GO" id="GO:0000139">
    <property type="term" value="C:Golgi membrane"/>
    <property type="evidence" value="ECO:0007669"/>
    <property type="project" value="UniProtKB-SubCell"/>
</dbReference>
<feature type="compositionally biased region" description="Polar residues" evidence="9">
    <location>
        <begin position="52"/>
        <end position="64"/>
    </location>
</feature>
<evidence type="ECO:0000256" key="1">
    <source>
        <dbReference type="ARBA" id="ARBA00007732"/>
    </source>
</evidence>
<evidence type="ECO:0000256" key="5">
    <source>
        <dbReference type="ARBA" id="ARBA00023288"/>
    </source>
</evidence>
<dbReference type="ExpressionAtlas" id="A0A5F7ZSB8">
    <property type="expression patterns" value="baseline"/>
</dbReference>
<evidence type="ECO:0000256" key="2">
    <source>
        <dbReference type="ARBA" id="ARBA00023034"/>
    </source>
</evidence>
<dbReference type="Ensembl" id="ENSMMUT00000098314.1">
    <property type="protein sequence ID" value="ENSMMUP00000068046.1"/>
    <property type="gene ID" value="ENSMMUG00000016120.4"/>
</dbReference>
<comment type="function">
    <text evidence="6">May be involved in protein transport from Golgi to cell surface. The ZDHHC9-GOLGA7 complex is a palmitoyltransferase specific for HRAS and NRAS.</text>
</comment>
<dbReference type="InterPro" id="IPR019383">
    <property type="entry name" value="Golgin_A_7/ERF4"/>
</dbReference>
<reference evidence="13" key="1">
    <citation type="journal article" date="2007" name="Science">
        <title>Evolutionary and biomedical insights from the rhesus macaque genome.</title>
        <authorList>
            <person name="Gibbs R.A."/>
            <person name="Rogers J."/>
            <person name="Katze M.G."/>
            <person name="Bumgarner R."/>
            <person name="Weinstock G.M."/>
            <person name="Mardis E.R."/>
            <person name="Remington K.A."/>
            <person name="Strausberg R.L."/>
            <person name="Venter J.C."/>
            <person name="Wilson R.K."/>
            <person name="Batzer M.A."/>
            <person name="Bustamante C.D."/>
            <person name="Eichler E.E."/>
            <person name="Hahn M.W."/>
            <person name="Hardison R.C."/>
            <person name="Makova K.D."/>
            <person name="Miller W."/>
            <person name="Milosavljevic A."/>
            <person name="Palermo R.E."/>
            <person name="Siepel A."/>
            <person name="Sikela J.M."/>
            <person name="Attaway T."/>
            <person name="Bell S."/>
            <person name="Bernard K.E."/>
            <person name="Buhay C.J."/>
            <person name="Chandrabose M.N."/>
            <person name="Dao M."/>
            <person name="Davis C."/>
            <person name="Delehaunty K.D."/>
            <person name="Ding Y."/>
            <person name="Dinh H.H."/>
            <person name="Dugan-Rocha S."/>
            <person name="Fulton L.A."/>
            <person name="Gabisi R.A."/>
            <person name="Garner T.T."/>
            <person name="Godfrey J."/>
            <person name="Hawes A.C."/>
            <person name="Hernandez J."/>
            <person name="Hines S."/>
            <person name="Holder M."/>
            <person name="Hume J."/>
            <person name="Jhangiani S.N."/>
            <person name="Joshi V."/>
            <person name="Khan Z.M."/>
            <person name="Kirkness E.F."/>
            <person name="Cree A."/>
            <person name="Fowler R.G."/>
            <person name="Lee S."/>
            <person name="Lewis L.R."/>
            <person name="Li Z."/>
            <person name="Liu Y.-S."/>
            <person name="Moore S.M."/>
            <person name="Muzny D."/>
            <person name="Nazareth L.V."/>
            <person name="Ngo D.N."/>
            <person name="Okwuonu G.O."/>
            <person name="Pai G."/>
            <person name="Parker D."/>
            <person name="Paul H.A."/>
            <person name="Pfannkoch C."/>
            <person name="Pohl C.S."/>
            <person name="Rogers Y.-H.C."/>
            <person name="Ruiz S.J."/>
            <person name="Sabo A."/>
            <person name="Santibanez J."/>
            <person name="Schneider B.W."/>
            <person name="Smith S.M."/>
            <person name="Sodergren E."/>
            <person name="Svatek A.F."/>
            <person name="Utterback T.R."/>
            <person name="Vattathil S."/>
            <person name="Warren W."/>
            <person name="White C.S."/>
            <person name="Chinwalla A.T."/>
            <person name="Feng Y."/>
            <person name="Halpern A.L."/>
            <person name="Hillier L.W."/>
            <person name="Huang X."/>
            <person name="Minx P."/>
            <person name="Nelson J.O."/>
            <person name="Pepin K.H."/>
            <person name="Qin X."/>
            <person name="Sutton G.G."/>
            <person name="Venter E."/>
            <person name="Walenz B.P."/>
            <person name="Wallis J.W."/>
            <person name="Worley K.C."/>
            <person name="Yang S.-P."/>
            <person name="Jones S.M."/>
            <person name="Marra M.A."/>
            <person name="Rocchi M."/>
            <person name="Schein J.E."/>
            <person name="Baertsch R."/>
            <person name="Clarke L."/>
            <person name="Csuros M."/>
            <person name="Glasscock J."/>
            <person name="Harris R.A."/>
            <person name="Havlak P."/>
            <person name="Jackson A.R."/>
            <person name="Jiang H."/>
            <person name="Liu Y."/>
            <person name="Messina D.N."/>
            <person name="Shen Y."/>
            <person name="Song H.X.-Z."/>
            <person name="Wylie T."/>
            <person name="Zhang L."/>
            <person name="Birney E."/>
            <person name="Han K."/>
            <person name="Konkel M.K."/>
            <person name="Lee J."/>
            <person name="Smit A.F.A."/>
            <person name="Ullmer B."/>
            <person name="Wang H."/>
            <person name="Xing J."/>
            <person name="Burhans R."/>
            <person name="Cheng Z."/>
            <person name="Karro J.E."/>
            <person name="Ma J."/>
            <person name="Raney B."/>
            <person name="She X."/>
            <person name="Cox M.J."/>
            <person name="Demuth J.P."/>
            <person name="Dumas L.J."/>
            <person name="Han S.-G."/>
            <person name="Hopkins J."/>
            <person name="Karimpour-Fard A."/>
            <person name="Kim Y.H."/>
            <person name="Pollack J.R."/>
            <person name="Vinar T."/>
            <person name="Addo-Quaye C."/>
            <person name="Degenhardt J."/>
            <person name="Denby A."/>
            <person name="Hubisz M.J."/>
            <person name="Indap A."/>
            <person name="Kosiol C."/>
            <person name="Lahn B.T."/>
            <person name="Lawson H.A."/>
            <person name="Marklein A."/>
            <person name="Nielsen R."/>
            <person name="Vallender E.J."/>
            <person name="Clark A.G."/>
            <person name="Ferguson B."/>
            <person name="Hernandez R.D."/>
            <person name="Hirani K."/>
            <person name="Kehrer-Sawatzki H."/>
            <person name="Kolb J."/>
            <person name="Patil S."/>
            <person name="Pu L.-L."/>
            <person name="Ren Y."/>
            <person name="Smith D.G."/>
            <person name="Wheeler D.A."/>
            <person name="Schenck I."/>
            <person name="Ball E.V."/>
            <person name="Chen R."/>
            <person name="Cooper D.N."/>
            <person name="Giardine B."/>
            <person name="Hsu F."/>
            <person name="Kent W.J."/>
            <person name="Lesk A."/>
            <person name="Nelson D.L."/>
            <person name="O'brien W.E."/>
            <person name="Pruefer K."/>
            <person name="Stenson P.D."/>
            <person name="Wallace J.C."/>
            <person name="Ke H."/>
            <person name="Liu X.-M."/>
            <person name="Wang P."/>
            <person name="Xiang A.P."/>
            <person name="Yang F."/>
            <person name="Barber G.P."/>
            <person name="Haussler D."/>
            <person name="Karolchik D."/>
            <person name="Kern A.D."/>
            <person name="Kuhn R.M."/>
            <person name="Smith K.E."/>
            <person name="Zwieg A.S."/>
        </authorList>
    </citation>
    <scope>NUCLEOTIDE SEQUENCE [LARGE SCALE GENOMIC DNA]</scope>
    <source>
        <strain evidence="13">17573</strain>
    </source>
</reference>
<accession>A0A5F7ZSB8</accession>